<dbReference type="Proteomes" id="UP000239002">
    <property type="component" value="Unassembled WGS sequence"/>
</dbReference>
<reference evidence="1 2" key="1">
    <citation type="submission" date="2018-02" db="EMBL/GenBank/DDBJ databases">
        <title>Genomic Encyclopedia of Archaeal and Bacterial Type Strains, Phase II (KMG-II): from individual species to whole genera.</title>
        <authorList>
            <person name="Goeker M."/>
        </authorList>
    </citation>
    <scope>NUCLEOTIDE SEQUENCE [LARGE SCALE GENOMIC DNA]</scope>
    <source>
        <strain evidence="1 2">DSM 16809</strain>
    </source>
</reference>
<dbReference type="RefSeq" id="WP_104516541.1">
    <property type="nucleotide sequence ID" value="NZ_MQVW01000020.1"/>
</dbReference>
<keyword evidence="2" id="KW-1185">Reference proteome</keyword>
<gene>
    <name evidence="1" type="ORF">LY01_02760</name>
</gene>
<dbReference type="AlphaFoldDB" id="A0A2S6IFQ9"/>
<comment type="caution">
    <text evidence="1">The sequence shown here is derived from an EMBL/GenBank/DDBJ whole genome shotgun (WGS) entry which is preliminary data.</text>
</comment>
<proteinExistence type="predicted"/>
<evidence type="ECO:0000313" key="1">
    <source>
        <dbReference type="EMBL" id="PPK93055.1"/>
    </source>
</evidence>
<name>A0A2S6IFQ9_9FLAO</name>
<accession>A0A2S6IFQ9</accession>
<protein>
    <submittedName>
        <fullName evidence="1">Uncharacterized protein</fullName>
    </submittedName>
</protein>
<sequence>MKTFFKFKKYISENFDERIYYKVIDLDVYEAFKFEHIGEVKVPNFLHKESLQLKIAPEDEYLQLESFKKALNTWKYFQYDVFSHLKTNVARKYFVVKLLEICNVVALHIIDSKYLEYISFMSSDLEHWNDKNLLREVDKEIESHDEVFHVISQPKRNIYNNIKDTIDSIGFNLILPKDYLYLKKHKSFQWRNDINASSEIEFLYEFLLKNGCIKTDLLSFYKLFSFTYDYESVKWLKKPNELSYLFYLLNDYNLLIVPYRKYDILQSCFDVKSINWYNMADKLDKGSASIRRKKLFDDFFEKTFLNKSS</sequence>
<dbReference type="EMBL" id="PTJE01000008">
    <property type="protein sequence ID" value="PPK93055.1"/>
    <property type="molecule type" value="Genomic_DNA"/>
</dbReference>
<evidence type="ECO:0000313" key="2">
    <source>
        <dbReference type="Proteomes" id="UP000239002"/>
    </source>
</evidence>
<organism evidence="1 2">
    <name type="scientific">Nonlabens xylanidelens</name>
    <dbReference type="NCBI Taxonomy" id="191564"/>
    <lineage>
        <taxon>Bacteria</taxon>
        <taxon>Pseudomonadati</taxon>
        <taxon>Bacteroidota</taxon>
        <taxon>Flavobacteriia</taxon>
        <taxon>Flavobacteriales</taxon>
        <taxon>Flavobacteriaceae</taxon>
        <taxon>Nonlabens</taxon>
    </lineage>
</organism>